<keyword evidence="3 5" id="KW-0067">ATP-binding</keyword>
<dbReference type="InterPro" id="IPR038476">
    <property type="entry name" value="UvrC_RNase_H_dom_sf"/>
</dbReference>
<dbReference type="PATRIC" id="fig|1618650.3.peg.273"/>
<dbReference type="InterPro" id="IPR020058">
    <property type="entry name" value="Glu/Gln-tRNA-synth_Ib_cat-dom"/>
</dbReference>
<dbReference type="SUPFAM" id="SSF82771">
    <property type="entry name" value="GIY-YIG endonuclease"/>
    <property type="match status" value="1"/>
</dbReference>
<dbReference type="InterPro" id="IPR050066">
    <property type="entry name" value="UvrABC_protein_C"/>
</dbReference>
<dbReference type="PROSITE" id="PS50165">
    <property type="entry name" value="UVRC"/>
    <property type="match status" value="1"/>
</dbReference>
<dbReference type="Gene3D" id="3.40.1440.10">
    <property type="entry name" value="GIY-YIG endonuclease"/>
    <property type="match status" value="1"/>
</dbReference>
<name>A0A0G2A6Q7_9BACT</name>
<dbReference type="Gene3D" id="3.30.420.340">
    <property type="entry name" value="UvrC, RNAse H endonuclease domain"/>
    <property type="match status" value="1"/>
</dbReference>
<dbReference type="Pfam" id="PF00749">
    <property type="entry name" value="tRNA-synt_1c"/>
    <property type="match status" value="1"/>
</dbReference>
<proteinExistence type="inferred from homology"/>
<dbReference type="Pfam" id="PF02151">
    <property type="entry name" value="UVR"/>
    <property type="match status" value="1"/>
</dbReference>
<dbReference type="GO" id="GO:0004812">
    <property type="term" value="F:aminoacyl-tRNA ligase activity"/>
    <property type="evidence" value="ECO:0007669"/>
    <property type="project" value="UniProtKB-KW"/>
</dbReference>
<dbReference type="InterPro" id="IPR035901">
    <property type="entry name" value="GIY-YIG_endonuc_sf"/>
</dbReference>
<evidence type="ECO:0000256" key="2">
    <source>
        <dbReference type="ARBA" id="ARBA00022741"/>
    </source>
</evidence>
<dbReference type="GO" id="GO:0009380">
    <property type="term" value="C:excinuclease repair complex"/>
    <property type="evidence" value="ECO:0007669"/>
    <property type="project" value="TreeGrafter"/>
</dbReference>
<feature type="non-terminal residue" evidence="10">
    <location>
        <position position="1"/>
    </location>
</feature>
<accession>A0A0G2A6Q7</accession>
<dbReference type="InterPro" id="IPR000305">
    <property type="entry name" value="GIY-YIG_endonuc"/>
</dbReference>
<evidence type="ECO:0000313" key="11">
    <source>
        <dbReference type="Proteomes" id="UP000034290"/>
    </source>
</evidence>
<evidence type="ECO:0000256" key="3">
    <source>
        <dbReference type="ARBA" id="ARBA00022840"/>
    </source>
</evidence>
<dbReference type="InterPro" id="IPR014729">
    <property type="entry name" value="Rossmann-like_a/b/a_fold"/>
</dbReference>
<dbReference type="InterPro" id="IPR036876">
    <property type="entry name" value="UVR_dom_sf"/>
</dbReference>
<dbReference type="GO" id="GO:0009381">
    <property type="term" value="F:excinuclease ABC activity"/>
    <property type="evidence" value="ECO:0007669"/>
    <property type="project" value="InterPro"/>
</dbReference>
<dbReference type="Gene3D" id="4.10.860.10">
    <property type="entry name" value="UVR domain"/>
    <property type="match status" value="1"/>
</dbReference>
<dbReference type="Gene3D" id="3.40.50.620">
    <property type="entry name" value="HUPs"/>
    <property type="match status" value="1"/>
</dbReference>
<sequence>DGYYDQLIEKKLAYPCFCTEEQLTLQRTLQQKMGKPPRYSGTCRELTAKQIQEKRNAGLKPALRFHIPDNEVIAFHDLVRGEQKFSTNDLGDFIIRRTDGTSPFMYCNAIDDALMGVTHVLRGEDHLTNTPRQIAILTALDLPVPTYAHIALIVGSDGSPLSKRHGSRSLHAFDKKVKLWTMHEMQRDDLKQLNMPDSPGVYFFRGPNPTPHKATAGQGREILYIGKAASLRDRMKSYFAADLVKGRGARIVGMVEQAATLEWTVTDSVLEALILEANLIKQHQPQYNIDEKDNKSFNYLVVTKEDFPRVLIVRGRELFDPLKASTCKLKAIFGPFPSGLKEALKIIRRIFPYRDNCILWNPRGFTSWVKPCFNRQIGLCPGVCSGEVGKREYAETIRHIMLLFSGNFQGLKRALIKEMKEAAKKEEFEKAAVLRRQVTALEHIRDVSLIKDEYRFMDGGPSTSLRVNTRIEAYDVAHTSGEETVGVMTVVAGGEPVKSAYRKFKIQSAKNNDVAALRRSGLRPREGGNGSCARRSREERKAPAGEIDRG</sequence>
<evidence type="ECO:0000256" key="1">
    <source>
        <dbReference type="ARBA" id="ARBA00022598"/>
    </source>
</evidence>
<comment type="caution">
    <text evidence="10">The sequence shown here is derived from an EMBL/GenBank/DDBJ whole genome shotgun (WGS) entry which is preliminary data.</text>
</comment>
<feature type="domain" description="GIY-YIG" evidence="8">
    <location>
        <begin position="197"/>
        <end position="289"/>
    </location>
</feature>
<gene>
    <name evidence="10" type="ORF">UY81_C0021G0015</name>
</gene>
<dbReference type="SMART" id="SM00465">
    <property type="entry name" value="GIYc"/>
    <property type="match status" value="1"/>
</dbReference>
<dbReference type="PANTHER" id="PTHR30562">
    <property type="entry name" value="UVRC/OXIDOREDUCTASE"/>
    <property type="match status" value="1"/>
</dbReference>
<keyword evidence="5" id="KW-0648">Protein biosynthesis</keyword>
<dbReference type="GO" id="GO:0043039">
    <property type="term" value="P:tRNA aminoacylation"/>
    <property type="evidence" value="ECO:0007669"/>
    <property type="project" value="InterPro"/>
</dbReference>
<feature type="region of interest" description="Disordered" evidence="6">
    <location>
        <begin position="515"/>
        <end position="550"/>
    </location>
</feature>
<dbReference type="Pfam" id="PF08459">
    <property type="entry name" value="UvrC_RNaseH_dom"/>
    <property type="match status" value="1"/>
</dbReference>
<dbReference type="InterPro" id="IPR001162">
    <property type="entry name" value="UvrC_RNase_H_dom"/>
</dbReference>
<keyword evidence="1 5" id="KW-0436">Ligase</keyword>
<feature type="domain" description="UVR" evidence="7">
    <location>
        <begin position="409"/>
        <end position="444"/>
    </location>
</feature>
<dbReference type="EMBL" id="LCRM01000021">
    <property type="protein sequence ID" value="KKW36592.1"/>
    <property type="molecule type" value="Genomic_DNA"/>
</dbReference>
<dbReference type="Proteomes" id="UP000034290">
    <property type="component" value="Unassembled WGS sequence"/>
</dbReference>
<evidence type="ECO:0000259" key="7">
    <source>
        <dbReference type="PROSITE" id="PS50151"/>
    </source>
</evidence>
<dbReference type="SUPFAM" id="SSF46600">
    <property type="entry name" value="C-terminal UvrC-binding domain of UvrB"/>
    <property type="match status" value="1"/>
</dbReference>
<dbReference type="GO" id="GO:0006412">
    <property type="term" value="P:translation"/>
    <property type="evidence" value="ECO:0007669"/>
    <property type="project" value="UniProtKB-KW"/>
</dbReference>
<dbReference type="CDD" id="cd10434">
    <property type="entry name" value="GIY-YIG_UvrC_Cho"/>
    <property type="match status" value="1"/>
</dbReference>
<dbReference type="PANTHER" id="PTHR30562:SF1">
    <property type="entry name" value="UVRABC SYSTEM PROTEIN C"/>
    <property type="match status" value="1"/>
</dbReference>
<dbReference type="GO" id="GO:0005524">
    <property type="term" value="F:ATP binding"/>
    <property type="evidence" value="ECO:0007669"/>
    <property type="project" value="UniProtKB-KW"/>
</dbReference>
<feature type="compositionally biased region" description="Basic and acidic residues" evidence="6">
    <location>
        <begin position="535"/>
        <end position="550"/>
    </location>
</feature>
<evidence type="ECO:0000313" key="10">
    <source>
        <dbReference type="EMBL" id="KKW36592.1"/>
    </source>
</evidence>
<comment type="similarity">
    <text evidence="5">Belongs to the class-I aminoacyl-tRNA synthetase family.</text>
</comment>
<reference evidence="10 11" key="1">
    <citation type="journal article" date="2015" name="Nature">
        <title>rRNA introns, odd ribosomes, and small enigmatic genomes across a large radiation of phyla.</title>
        <authorList>
            <person name="Brown C.T."/>
            <person name="Hug L.A."/>
            <person name="Thomas B.C."/>
            <person name="Sharon I."/>
            <person name="Castelle C.J."/>
            <person name="Singh A."/>
            <person name="Wilkins M.J."/>
            <person name="Williams K.H."/>
            <person name="Banfield J.F."/>
        </authorList>
    </citation>
    <scope>NUCLEOTIDE SEQUENCE [LARGE SCALE GENOMIC DNA]</scope>
</reference>
<dbReference type="SUPFAM" id="SSF52374">
    <property type="entry name" value="Nucleotidylyl transferase"/>
    <property type="match status" value="1"/>
</dbReference>
<organism evidence="10 11">
    <name type="scientific">Candidatus Giovannonibacteria bacterium GW2011_GWA2_53_7</name>
    <dbReference type="NCBI Taxonomy" id="1618650"/>
    <lineage>
        <taxon>Bacteria</taxon>
        <taxon>Candidatus Giovannoniibacteriota</taxon>
    </lineage>
</organism>
<feature type="domain" description="UvrC family homology region profile" evidence="9">
    <location>
        <begin position="455"/>
        <end position="525"/>
    </location>
</feature>
<evidence type="ECO:0000256" key="4">
    <source>
        <dbReference type="ARBA" id="ARBA00023146"/>
    </source>
</evidence>
<evidence type="ECO:0000256" key="6">
    <source>
        <dbReference type="SAM" id="MobiDB-lite"/>
    </source>
</evidence>
<dbReference type="InterPro" id="IPR047296">
    <property type="entry name" value="GIY-YIG_UvrC_Cho"/>
</dbReference>
<protein>
    <submittedName>
        <fullName evidence="10">Glutamate-tRNA ligase 1</fullName>
    </submittedName>
</protein>
<keyword evidence="4 5" id="KW-0030">Aminoacyl-tRNA synthetase</keyword>
<dbReference type="PROSITE" id="PS50151">
    <property type="entry name" value="UVR"/>
    <property type="match status" value="1"/>
</dbReference>
<dbReference type="Pfam" id="PF01541">
    <property type="entry name" value="GIY-YIG"/>
    <property type="match status" value="1"/>
</dbReference>
<evidence type="ECO:0000256" key="5">
    <source>
        <dbReference type="RuleBase" id="RU363037"/>
    </source>
</evidence>
<keyword evidence="2 5" id="KW-0547">Nucleotide-binding</keyword>
<dbReference type="InterPro" id="IPR001943">
    <property type="entry name" value="UVR_dom"/>
</dbReference>
<evidence type="ECO:0000259" key="8">
    <source>
        <dbReference type="PROSITE" id="PS50164"/>
    </source>
</evidence>
<dbReference type="GO" id="GO:0006289">
    <property type="term" value="P:nucleotide-excision repair"/>
    <property type="evidence" value="ECO:0007669"/>
    <property type="project" value="InterPro"/>
</dbReference>
<dbReference type="PROSITE" id="PS50164">
    <property type="entry name" value="GIY_YIG"/>
    <property type="match status" value="1"/>
</dbReference>
<evidence type="ECO:0000259" key="9">
    <source>
        <dbReference type="PROSITE" id="PS50165"/>
    </source>
</evidence>
<dbReference type="AlphaFoldDB" id="A0A0G2A6Q7"/>